<dbReference type="FunFam" id="3.40.50.720:FF:000084">
    <property type="entry name" value="Short-chain dehydrogenase reductase"/>
    <property type="match status" value="1"/>
</dbReference>
<evidence type="ECO:0000313" key="4">
    <source>
        <dbReference type="EMBL" id="KAH7110168.1"/>
    </source>
</evidence>
<proteinExistence type="inferred from homology"/>
<dbReference type="OrthoDB" id="47007at2759"/>
<dbReference type="InterPro" id="IPR002347">
    <property type="entry name" value="SDR_fam"/>
</dbReference>
<protein>
    <submittedName>
        <fullName evidence="4">Uncharacterized protein</fullName>
    </submittedName>
</protein>
<dbReference type="EMBL" id="JAGMUV010000047">
    <property type="protein sequence ID" value="KAH7110168.1"/>
    <property type="molecule type" value="Genomic_DNA"/>
</dbReference>
<dbReference type="GO" id="GO:0016614">
    <property type="term" value="F:oxidoreductase activity, acting on CH-OH group of donors"/>
    <property type="evidence" value="ECO:0007669"/>
    <property type="project" value="UniProtKB-ARBA"/>
</dbReference>
<sequence>MTPSSANSSQSLAGKVILISGSSSGIGAATAHEVAGRGAHVIINYPTPAQKSEAEAVCQSLPASAKAFAVEADLSTLEGPAKLASAAAAAHGGRIDVLVNNAGTGAMLFTDEPNDAVHQGAWDRVMNLNGRGTYLLTRAVLPYLSKSNSRIINISSDNARDPQPQMTIYAGSKGMIESFTRSWARELPRKYGCTVNCVAPGPVATEAVKRFPKEFHDKTQKLLESTPVAPRMGEPEELAWVVAMLCEEGSSWVNGQIVPVNGGSVLS</sequence>
<comment type="similarity">
    <text evidence="1">Belongs to the short-chain dehydrogenases/reductases (SDR) family.</text>
</comment>
<dbReference type="Gene3D" id="3.40.50.720">
    <property type="entry name" value="NAD(P)-binding Rossmann-like Domain"/>
    <property type="match status" value="1"/>
</dbReference>
<keyword evidence="3" id="KW-0560">Oxidoreductase</keyword>
<evidence type="ECO:0000313" key="5">
    <source>
        <dbReference type="Proteomes" id="UP000738349"/>
    </source>
</evidence>
<dbReference type="PANTHER" id="PTHR48107:SF7">
    <property type="entry name" value="RE15974P"/>
    <property type="match status" value="1"/>
</dbReference>
<reference evidence="4" key="1">
    <citation type="journal article" date="2021" name="Nat. Commun.">
        <title>Genetic determinants of endophytism in the Arabidopsis root mycobiome.</title>
        <authorList>
            <person name="Mesny F."/>
            <person name="Miyauchi S."/>
            <person name="Thiergart T."/>
            <person name="Pickel B."/>
            <person name="Atanasova L."/>
            <person name="Karlsson M."/>
            <person name="Huettel B."/>
            <person name="Barry K.W."/>
            <person name="Haridas S."/>
            <person name="Chen C."/>
            <person name="Bauer D."/>
            <person name="Andreopoulos W."/>
            <person name="Pangilinan J."/>
            <person name="LaButti K."/>
            <person name="Riley R."/>
            <person name="Lipzen A."/>
            <person name="Clum A."/>
            <person name="Drula E."/>
            <person name="Henrissat B."/>
            <person name="Kohler A."/>
            <person name="Grigoriev I.V."/>
            <person name="Martin F.M."/>
            <person name="Hacquard S."/>
        </authorList>
    </citation>
    <scope>NUCLEOTIDE SEQUENCE</scope>
    <source>
        <strain evidence="4">MPI-CAGE-AT-0147</strain>
    </source>
</reference>
<dbReference type="AlphaFoldDB" id="A0A9P9D044"/>
<dbReference type="PRINTS" id="PR00081">
    <property type="entry name" value="GDHRDH"/>
</dbReference>
<keyword evidence="5" id="KW-1185">Reference proteome</keyword>
<dbReference type="InterPro" id="IPR036291">
    <property type="entry name" value="NAD(P)-bd_dom_sf"/>
</dbReference>
<dbReference type="SUPFAM" id="SSF51735">
    <property type="entry name" value="NAD(P)-binding Rossmann-fold domains"/>
    <property type="match status" value="1"/>
</dbReference>
<organism evidence="4 5">
    <name type="scientific">Dactylonectria macrodidyma</name>
    <dbReference type="NCBI Taxonomy" id="307937"/>
    <lineage>
        <taxon>Eukaryota</taxon>
        <taxon>Fungi</taxon>
        <taxon>Dikarya</taxon>
        <taxon>Ascomycota</taxon>
        <taxon>Pezizomycotina</taxon>
        <taxon>Sordariomycetes</taxon>
        <taxon>Hypocreomycetidae</taxon>
        <taxon>Hypocreales</taxon>
        <taxon>Nectriaceae</taxon>
        <taxon>Dactylonectria</taxon>
    </lineage>
</organism>
<dbReference type="PANTHER" id="PTHR48107">
    <property type="entry name" value="NADPH-DEPENDENT ALDEHYDE REDUCTASE-LIKE PROTEIN, CHLOROPLASTIC-RELATED"/>
    <property type="match status" value="1"/>
</dbReference>
<evidence type="ECO:0000256" key="3">
    <source>
        <dbReference type="ARBA" id="ARBA00023002"/>
    </source>
</evidence>
<dbReference type="Pfam" id="PF13561">
    <property type="entry name" value="adh_short_C2"/>
    <property type="match status" value="1"/>
</dbReference>
<dbReference type="CDD" id="cd05233">
    <property type="entry name" value="SDR_c"/>
    <property type="match status" value="1"/>
</dbReference>
<dbReference type="Proteomes" id="UP000738349">
    <property type="component" value="Unassembled WGS sequence"/>
</dbReference>
<keyword evidence="2" id="KW-0521">NADP</keyword>
<accession>A0A9P9D044</accession>
<name>A0A9P9D044_9HYPO</name>
<gene>
    <name evidence="4" type="ORF">EDB81DRAFT_927397</name>
</gene>
<evidence type="ECO:0000256" key="1">
    <source>
        <dbReference type="ARBA" id="ARBA00006484"/>
    </source>
</evidence>
<evidence type="ECO:0000256" key="2">
    <source>
        <dbReference type="ARBA" id="ARBA00022857"/>
    </source>
</evidence>
<comment type="caution">
    <text evidence="4">The sequence shown here is derived from an EMBL/GenBank/DDBJ whole genome shotgun (WGS) entry which is preliminary data.</text>
</comment>
<dbReference type="PRINTS" id="PR00080">
    <property type="entry name" value="SDRFAMILY"/>
</dbReference>